<dbReference type="GO" id="GO:0005200">
    <property type="term" value="F:structural constituent of cytoskeleton"/>
    <property type="evidence" value="ECO:0007669"/>
    <property type="project" value="InterPro"/>
</dbReference>
<dbReference type="PANTHER" id="PTHR47136:SF1">
    <property type="entry name" value="SYNEMIN"/>
    <property type="match status" value="1"/>
</dbReference>
<dbReference type="InterPro" id="IPR039008">
    <property type="entry name" value="IF_rod_dom"/>
</dbReference>
<dbReference type="GO" id="GO:0019215">
    <property type="term" value="F:intermediate filament binding"/>
    <property type="evidence" value="ECO:0007669"/>
    <property type="project" value="TreeGrafter"/>
</dbReference>
<dbReference type="GO" id="GO:0008307">
    <property type="term" value="F:structural constituent of muscle"/>
    <property type="evidence" value="ECO:0007669"/>
    <property type="project" value="InterPro"/>
</dbReference>
<accession>A0A9D3MH13</accession>
<sequence length="937" mass="105495">MFQFRRTFENEKLQLQELNERLGQYLSRVNQLEQENAFLAKEINVVRQEKTVEWENQHMVELRELRRMVNQLAFEKSRAEMEREKLWRELQMVQEMCNNESGECRNIEVEVKGCEKHLHQTLRTNQALEERLFQLENECKSLEDAQRQEIVHVRNQVYSRAMPVFARQNYQAPRALTTEEIEEYAQTLSDSWTESFEMYQRKIEDLEESIRADEAKLEDLQRQNMQYAAELKKLNLEAEKQNQLHAHLEEQIMNMQDSCHMELNQYQVMMEELEEERQALATAIAEKLRDHQELMQVKTGLSLEVAAYRALLEGESKDVLVWTDQHSRGASRRIDVQAPAPSYSLKGSAVNWQDIKRHPARSTALNTQYMEPASSLRTSSPSSQLRSNITSSTSRRDHRSPLARRDMLSFTVASRHQAATSSAAPGAEERGVGIQKKTTVHETTVRSKEASQSMAKDLAHDRQAGASDRSRVGSSQRSPGVKSNIEEAGRKSVKVVSPPMMSLVSDAVTKDDNRKVQDVKVVKVKETELKAESTPSKVTASHSSGEVGGSQNLTAGTWDDHDGKQQEGGGIVYKSQTRTKWNLDEEDTGEEMFPEEQKVLHSISMEDIIETVVKPVGLDTKLMSSPDSKVTYHVEKMEEEDGTTKTKIILQSKVEEELDMSDESALGELLSHGGKTVTLQDIRGTPTGDMIENLLSLGLQDGGATLENKSINVEIIEEPAEDRSDEETEEKPAPKPFQPSSMYFQIQELEDDPESSQLTERSTKVTKASVAAGGYLKAESAAFPEGTGGSSYYTQETEYVVSTPEENASEPEEGGDFHPMNNMEERMTGLNVTQTQEHSGLLEELDMTKEQIMGAQDLQQAVSSRRGYTVRVVEEEEDTPWIGIEGQGGSYSKELVTKVSKTEKHITLGPSEKSFSFQMDAGEVATAATATDGNQQA</sequence>
<dbReference type="GO" id="GO:0042383">
    <property type="term" value="C:sarcolemma"/>
    <property type="evidence" value="ECO:0007669"/>
    <property type="project" value="TreeGrafter"/>
</dbReference>
<feature type="compositionally biased region" description="Polar residues" evidence="5">
    <location>
        <begin position="533"/>
        <end position="555"/>
    </location>
</feature>
<gene>
    <name evidence="7" type="ORF">ANANG_G00100050</name>
</gene>
<dbReference type="GO" id="GO:0017166">
    <property type="term" value="F:vinculin binding"/>
    <property type="evidence" value="ECO:0007669"/>
    <property type="project" value="TreeGrafter"/>
</dbReference>
<feature type="region of interest" description="Disordered" evidence="5">
    <location>
        <begin position="717"/>
        <end position="740"/>
    </location>
</feature>
<feature type="region of interest" description="Disordered" evidence="5">
    <location>
        <begin position="779"/>
        <end position="822"/>
    </location>
</feature>
<dbReference type="SMART" id="SM01391">
    <property type="entry name" value="Filament"/>
    <property type="match status" value="1"/>
</dbReference>
<dbReference type="GO" id="GO:0060053">
    <property type="term" value="C:neurofilament cytoskeleton"/>
    <property type="evidence" value="ECO:0007669"/>
    <property type="project" value="TreeGrafter"/>
</dbReference>
<protein>
    <recommendedName>
        <fullName evidence="6">IF rod domain-containing protein</fullName>
    </recommendedName>
</protein>
<feature type="coiled-coil region" evidence="4">
    <location>
        <begin position="196"/>
        <end position="290"/>
    </location>
</feature>
<dbReference type="GO" id="GO:0043034">
    <property type="term" value="C:costamere"/>
    <property type="evidence" value="ECO:0007669"/>
    <property type="project" value="TreeGrafter"/>
</dbReference>
<name>A0A9D3MH13_ANGAN</name>
<feature type="compositionally biased region" description="Acidic residues" evidence="5">
    <location>
        <begin position="717"/>
        <end position="729"/>
    </location>
</feature>
<evidence type="ECO:0000313" key="7">
    <source>
        <dbReference type="EMBL" id="KAG5848589.1"/>
    </source>
</evidence>
<dbReference type="PROSITE" id="PS51842">
    <property type="entry name" value="IF_ROD_2"/>
    <property type="match status" value="1"/>
</dbReference>
<comment type="caution">
    <text evidence="7">The sequence shown here is derived from an EMBL/GenBank/DDBJ whole genome shotgun (WGS) entry which is preliminary data.</text>
</comment>
<comment type="similarity">
    <text evidence="3">Belongs to the intermediate filament family.</text>
</comment>
<dbReference type="InterPro" id="IPR030634">
    <property type="entry name" value="SYNM"/>
</dbReference>
<dbReference type="InterPro" id="IPR018039">
    <property type="entry name" value="IF_conserved"/>
</dbReference>
<dbReference type="SUPFAM" id="SSF64593">
    <property type="entry name" value="Intermediate filament protein, coiled coil region"/>
    <property type="match status" value="2"/>
</dbReference>
<dbReference type="GO" id="GO:0005882">
    <property type="term" value="C:intermediate filament"/>
    <property type="evidence" value="ECO:0007669"/>
    <property type="project" value="UniProtKB-KW"/>
</dbReference>
<keyword evidence="8" id="KW-1185">Reference proteome</keyword>
<dbReference type="GO" id="GO:0031443">
    <property type="term" value="P:fast-twitch skeletal muscle fiber contraction"/>
    <property type="evidence" value="ECO:0007669"/>
    <property type="project" value="TreeGrafter"/>
</dbReference>
<feature type="coiled-coil region" evidence="4">
    <location>
        <begin position="118"/>
        <end position="145"/>
    </location>
</feature>
<dbReference type="Proteomes" id="UP001044222">
    <property type="component" value="Unassembled WGS sequence"/>
</dbReference>
<evidence type="ECO:0000256" key="5">
    <source>
        <dbReference type="SAM" id="MobiDB-lite"/>
    </source>
</evidence>
<keyword evidence="2 4" id="KW-0175">Coiled coil</keyword>
<dbReference type="Gene3D" id="1.20.5.170">
    <property type="match status" value="1"/>
</dbReference>
<dbReference type="EMBL" id="JAFIRN010000005">
    <property type="protein sequence ID" value="KAG5848589.1"/>
    <property type="molecule type" value="Genomic_DNA"/>
</dbReference>
<feature type="region of interest" description="Disordered" evidence="5">
    <location>
        <begin position="533"/>
        <end position="569"/>
    </location>
</feature>
<feature type="compositionally biased region" description="Polar residues" evidence="5">
    <location>
        <begin position="411"/>
        <end position="423"/>
    </location>
</feature>
<dbReference type="GO" id="GO:0045104">
    <property type="term" value="P:intermediate filament cytoskeleton organization"/>
    <property type="evidence" value="ECO:0007669"/>
    <property type="project" value="InterPro"/>
</dbReference>
<feature type="coiled-coil region" evidence="4">
    <location>
        <begin position="1"/>
        <end position="82"/>
    </location>
</feature>
<feature type="compositionally biased region" description="Basic and acidic residues" evidence="5">
    <location>
        <begin position="439"/>
        <end position="449"/>
    </location>
</feature>
<feature type="domain" description="IF rod" evidence="6">
    <location>
        <begin position="11"/>
        <end position="319"/>
    </location>
</feature>
<keyword evidence="1 3" id="KW-0403">Intermediate filament</keyword>
<organism evidence="7 8">
    <name type="scientific">Anguilla anguilla</name>
    <name type="common">European freshwater eel</name>
    <name type="synonym">Muraena anguilla</name>
    <dbReference type="NCBI Taxonomy" id="7936"/>
    <lineage>
        <taxon>Eukaryota</taxon>
        <taxon>Metazoa</taxon>
        <taxon>Chordata</taxon>
        <taxon>Craniata</taxon>
        <taxon>Vertebrata</taxon>
        <taxon>Euteleostomi</taxon>
        <taxon>Actinopterygii</taxon>
        <taxon>Neopterygii</taxon>
        <taxon>Teleostei</taxon>
        <taxon>Anguilliformes</taxon>
        <taxon>Anguillidae</taxon>
        <taxon>Anguilla</taxon>
    </lineage>
</organism>
<dbReference type="PANTHER" id="PTHR47136">
    <property type="entry name" value="SYNEMIN"/>
    <property type="match status" value="1"/>
</dbReference>
<reference evidence="7" key="1">
    <citation type="submission" date="2021-01" db="EMBL/GenBank/DDBJ databases">
        <title>A chromosome-scale assembly of European eel, Anguilla anguilla.</title>
        <authorList>
            <person name="Henkel C."/>
            <person name="Jong-Raadsen S.A."/>
            <person name="Dufour S."/>
            <person name="Weltzien F.-A."/>
            <person name="Palstra A.P."/>
            <person name="Pelster B."/>
            <person name="Spaink H.P."/>
            <person name="Van Den Thillart G.E."/>
            <person name="Jansen H."/>
            <person name="Zahm M."/>
            <person name="Klopp C."/>
            <person name="Cedric C."/>
            <person name="Louis A."/>
            <person name="Berthelot C."/>
            <person name="Parey E."/>
            <person name="Roest Crollius H."/>
            <person name="Montfort J."/>
            <person name="Robinson-Rechavi M."/>
            <person name="Bucao C."/>
            <person name="Bouchez O."/>
            <person name="Gislard M."/>
            <person name="Lluch J."/>
            <person name="Milhes M."/>
            <person name="Lampietro C."/>
            <person name="Lopez Roques C."/>
            <person name="Donnadieu C."/>
            <person name="Braasch I."/>
            <person name="Desvignes T."/>
            <person name="Postlethwait J."/>
            <person name="Bobe J."/>
            <person name="Guiguen Y."/>
            <person name="Dirks R."/>
        </authorList>
    </citation>
    <scope>NUCLEOTIDE SEQUENCE</scope>
    <source>
        <strain evidence="7">Tag_6206</strain>
        <tissue evidence="7">Liver</tissue>
    </source>
</reference>
<evidence type="ECO:0000256" key="3">
    <source>
        <dbReference type="RuleBase" id="RU000685"/>
    </source>
</evidence>
<evidence type="ECO:0000313" key="8">
    <source>
        <dbReference type="Proteomes" id="UP001044222"/>
    </source>
</evidence>
<evidence type="ECO:0000256" key="2">
    <source>
        <dbReference type="ARBA" id="ARBA00023054"/>
    </source>
</evidence>
<feature type="compositionally biased region" description="Basic and acidic residues" evidence="5">
    <location>
        <begin position="457"/>
        <end position="471"/>
    </location>
</feature>
<feature type="compositionally biased region" description="Low complexity" evidence="5">
    <location>
        <begin position="374"/>
        <end position="387"/>
    </location>
</feature>
<evidence type="ECO:0000256" key="1">
    <source>
        <dbReference type="ARBA" id="ARBA00022754"/>
    </source>
</evidence>
<dbReference type="Gene3D" id="1.20.5.1160">
    <property type="entry name" value="Vasodilator-stimulated phosphoprotein"/>
    <property type="match status" value="1"/>
</dbReference>
<evidence type="ECO:0000259" key="6">
    <source>
        <dbReference type="PROSITE" id="PS51842"/>
    </source>
</evidence>
<dbReference type="PROSITE" id="PS00226">
    <property type="entry name" value="IF_ROD_1"/>
    <property type="match status" value="1"/>
</dbReference>
<feature type="region of interest" description="Disordered" evidence="5">
    <location>
        <begin position="363"/>
        <end position="494"/>
    </location>
</feature>
<evidence type="ECO:0000256" key="4">
    <source>
        <dbReference type="SAM" id="Coils"/>
    </source>
</evidence>
<proteinExistence type="inferred from homology"/>
<dbReference type="Pfam" id="PF00038">
    <property type="entry name" value="Filament"/>
    <property type="match status" value="1"/>
</dbReference>
<dbReference type="AlphaFoldDB" id="A0A9D3MH13"/>